<evidence type="ECO:0000259" key="4">
    <source>
        <dbReference type="Pfam" id="PF03443"/>
    </source>
</evidence>
<keyword evidence="5" id="KW-0378">Hydrolase</keyword>
<dbReference type="EMBL" id="JH711577">
    <property type="protein sequence ID" value="EIW81812.1"/>
    <property type="molecule type" value="Genomic_DNA"/>
</dbReference>
<accession>A0A5M3MRN0</accession>
<keyword evidence="1 2" id="KW-1015">Disulfide bond</keyword>
<comment type="domain">
    <text evidence="2">Has a modular structure: an endo-beta-1,4-glucanase catalytic module at the N-terminus, a linker rich in serines and threonines, and a C-terminal carbohydrate-binding module (CBM).</text>
</comment>
<comment type="function">
    <text evidence="2">Lytic polysaccharide monooxygenase (LMPO) that depolymerizes crystalline and amorphous polysaccharides via the oxidation of scissile alpha- or beta-(1-4)-glycosidic bonds, yielding C1 and/or C4 oxidation products. Catalysis by LPMOs requires the reduction of the active-site copper from Cu(II) to Cu(I) by a reducing agent and H(2)O(2) or O(2) as a cosubstrate.</text>
</comment>
<comment type="subcellular location">
    <subcellularLocation>
        <location evidence="2">Secreted</location>
    </subcellularLocation>
</comment>
<keyword evidence="3" id="KW-0732">Signal</keyword>
<keyword evidence="2" id="KW-0119">Carbohydrate metabolism</keyword>
<evidence type="ECO:0000313" key="5">
    <source>
        <dbReference type="EMBL" id="EIW81812.1"/>
    </source>
</evidence>
<keyword evidence="2" id="KW-0624">Polysaccharide degradation</keyword>
<protein>
    <recommendedName>
        <fullName evidence="2">AA9 family lytic polysaccharide monooxygenase</fullName>
        <ecNumber evidence="2">1.14.99.56</ecNumber>
    </recommendedName>
    <alternativeName>
        <fullName evidence="2">Endo-beta-1,4-glucanase</fullName>
    </alternativeName>
    <alternativeName>
        <fullName evidence="2">Glycosyl hydrolase 61 family protein</fullName>
    </alternativeName>
</protein>
<keyword evidence="2" id="KW-0964">Secreted</keyword>
<evidence type="ECO:0000313" key="6">
    <source>
        <dbReference type="Proteomes" id="UP000053558"/>
    </source>
</evidence>
<organism evidence="5 6">
    <name type="scientific">Coniophora puteana (strain RWD-64-598)</name>
    <name type="common">Brown rot fungus</name>
    <dbReference type="NCBI Taxonomy" id="741705"/>
    <lineage>
        <taxon>Eukaryota</taxon>
        <taxon>Fungi</taxon>
        <taxon>Dikarya</taxon>
        <taxon>Basidiomycota</taxon>
        <taxon>Agaricomycotina</taxon>
        <taxon>Agaricomycetes</taxon>
        <taxon>Agaricomycetidae</taxon>
        <taxon>Boletales</taxon>
        <taxon>Coniophorineae</taxon>
        <taxon>Coniophoraceae</taxon>
        <taxon>Coniophora</taxon>
    </lineage>
</organism>
<evidence type="ECO:0000256" key="1">
    <source>
        <dbReference type="ARBA" id="ARBA00023157"/>
    </source>
</evidence>
<dbReference type="Proteomes" id="UP000053558">
    <property type="component" value="Unassembled WGS sequence"/>
</dbReference>
<evidence type="ECO:0000256" key="2">
    <source>
        <dbReference type="RuleBase" id="RU368122"/>
    </source>
</evidence>
<dbReference type="GO" id="GO:0030245">
    <property type="term" value="P:cellulose catabolic process"/>
    <property type="evidence" value="ECO:0007669"/>
    <property type="project" value="UniProtKB-UniRule"/>
</dbReference>
<comment type="catalytic activity">
    <reaction evidence="2">
        <text>[(1-&gt;4)-beta-D-glucosyl]n+m + reduced acceptor + O2 = 4-dehydro-beta-D-glucosyl-[(1-&gt;4)-beta-D-glucosyl]n-1 + [(1-&gt;4)-beta-D-glucosyl]m + acceptor + H2O.</text>
        <dbReference type="EC" id="1.14.99.56"/>
    </reaction>
</comment>
<dbReference type="GO" id="GO:0008810">
    <property type="term" value="F:cellulase activity"/>
    <property type="evidence" value="ECO:0007669"/>
    <property type="project" value="UniProtKB-UniRule"/>
</dbReference>
<dbReference type="Gene3D" id="2.70.50.70">
    <property type="match status" value="1"/>
</dbReference>
<feature type="domain" description="Auxiliary Activity family 9 catalytic" evidence="4">
    <location>
        <begin position="23"/>
        <end position="238"/>
    </location>
</feature>
<reference evidence="6" key="1">
    <citation type="journal article" date="2012" name="Science">
        <title>The Paleozoic origin of enzymatic lignin decomposition reconstructed from 31 fungal genomes.</title>
        <authorList>
            <person name="Floudas D."/>
            <person name="Binder M."/>
            <person name="Riley R."/>
            <person name="Barry K."/>
            <person name="Blanchette R.A."/>
            <person name="Henrissat B."/>
            <person name="Martinez A.T."/>
            <person name="Otillar R."/>
            <person name="Spatafora J.W."/>
            <person name="Yadav J.S."/>
            <person name="Aerts A."/>
            <person name="Benoit I."/>
            <person name="Boyd A."/>
            <person name="Carlson A."/>
            <person name="Copeland A."/>
            <person name="Coutinho P.M."/>
            <person name="de Vries R.P."/>
            <person name="Ferreira P."/>
            <person name="Findley K."/>
            <person name="Foster B."/>
            <person name="Gaskell J."/>
            <person name="Glotzer D."/>
            <person name="Gorecki P."/>
            <person name="Heitman J."/>
            <person name="Hesse C."/>
            <person name="Hori C."/>
            <person name="Igarashi K."/>
            <person name="Jurgens J.A."/>
            <person name="Kallen N."/>
            <person name="Kersten P."/>
            <person name="Kohler A."/>
            <person name="Kuees U."/>
            <person name="Kumar T.K.A."/>
            <person name="Kuo A."/>
            <person name="LaButti K."/>
            <person name="Larrondo L.F."/>
            <person name="Lindquist E."/>
            <person name="Ling A."/>
            <person name="Lombard V."/>
            <person name="Lucas S."/>
            <person name="Lundell T."/>
            <person name="Martin R."/>
            <person name="McLaughlin D.J."/>
            <person name="Morgenstern I."/>
            <person name="Morin E."/>
            <person name="Murat C."/>
            <person name="Nagy L.G."/>
            <person name="Nolan M."/>
            <person name="Ohm R.A."/>
            <person name="Patyshakuliyeva A."/>
            <person name="Rokas A."/>
            <person name="Ruiz-Duenas F.J."/>
            <person name="Sabat G."/>
            <person name="Salamov A."/>
            <person name="Samejima M."/>
            <person name="Schmutz J."/>
            <person name="Slot J.C."/>
            <person name="St John F."/>
            <person name="Stenlid J."/>
            <person name="Sun H."/>
            <person name="Sun S."/>
            <person name="Syed K."/>
            <person name="Tsang A."/>
            <person name="Wiebenga A."/>
            <person name="Young D."/>
            <person name="Pisabarro A."/>
            <person name="Eastwood D.C."/>
            <person name="Martin F."/>
            <person name="Cullen D."/>
            <person name="Grigoriev I.V."/>
            <person name="Hibbett D.S."/>
        </authorList>
    </citation>
    <scope>NUCLEOTIDE SEQUENCE [LARGE SCALE GENOMIC DNA]</scope>
    <source>
        <strain evidence="6">RWD-64-598 SS2</strain>
    </source>
</reference>
<proteinExistence type="predicted"/>
<dbReference type="InterPro" id="IPR049892">
    <property type="entry name" value="AA9"/>
</dbReference>
<dbReference type="PANTHER" id="PTHR33353:SF19">
    <property type="entry name" value="GLYCOSYLHYDROLASE FAMILY 61-8 PROTEIN"/>
    <property type="match status" value="1"/>
</dbReference>
<keyword evidence="2" id="KW-0136">Cellulose degradation</keyword>
<dbReference type="CDD" id="cd21175">
    <property type="entry name" value="LPMO_AA9"/>
    <property type="match status" value="1"/>
</dbReference>
<comment type="caution">
    <text evidence="5">The sequence shown here is derived from an EMBL/GenBank/DDBJ whole genome shotgun (WGS) entry which is preliminary data.</text>
</comment>
<keyword evidence="6" id="KW-1185">Reference proteome</keyword>
<dbReference type="GeneID" id="19211323"/>
<dbReference type="AlphaFoldDB" id="A0A5M3MRN0"/>
<dbReference type="KEGG" id="cput:CONPUDRAFT_89426"/>
<dbReference type="PANTHER" id="PTHR33353">
    <property type="entry name" value="PUTATIVE (AFU_ORTHOLOGUE AFUA_1G12560)-RELATED"/>
    <property type="match status" value="1"/>
</dbReference>
<dbReference type="EC" id="1.14.99.56" evidence="2"/>
<feature type="signal peptide" evidence="3">
    <location>
        <begin position="1"/>
        <end position="22"/>
    </location>
</feature>
<evidence type="ECO:0000256" key="3">
    <source>
        <dbReference type="SAM" id="SignalP"/>
    </source>
</evidence>
<gene>
    <name evidence="5" type="ORF">CONPUDRAFT_89426</name>
</gene>
<dbReference type="Pfam" id="PF03443">
    <property type="entry name" value="AA9"/>
    <property type="match status" value="1"/>
</dbReference>
<feature type="chain" id="PRO_5024385024" description="AA9 family lytic polysaccharide monooxygenase" evidence="3">
    <location>
        <begin position="23"/>
        <end position="249"/>
    </location>
</feature>
<dbReference type="GO" id="GO:0005576">
    <property type="term" value="C:extracellular region"/>
    <property type="evidence" value="ECO:0007669"/>
    <property type="project" value="UniProtKB-SubCell"/>
</dbReference>
<sequence>MFKISAAFATLAALTQVSLVTAHGGVLSYNIAGTTYNGFVPYNTPVGQSSIQREWDTYDPIQDPTDSYMSCNTNGANLGSDQLYATAASGSTVIAYWNNPWPHTIGPIMVYMANCNGDCTDATTSDLEWFKIEEAGLISGDQPTGVWGMGEMVNDNSSWTTSIPSSLAAGDYFIRHELLAIHQSNVPQFYMECAQLKITGSGTASPSSEYLVKFPGAYSMSDPGVDINIYGNSGVTNYTIPGPAVWTGN</sequence>
<dbReference type="RefSeq" id="XP_007767688.1">
    <property type="nucleotide sequence ID" value="XM_007769498.1"/>
</dbReference>
<dbReference type="GO" id="GO:0030248">
    <property type="term" value="F:cellulose binding"/>
    <property type="evidence" value="ECO:0007669"/>
    <property type="project" value="UniProtKB-UniRule"/>
</dbReference>
<name>A0A5M3MRN0_CONPW</name>
<dbReference type="InterPro" id="IPR005103">
    <property type="entry name" value="AA9_LPMO"/>
</dbReference>
<dbReference type="OrthoDB" id="4849160at2759"/>